<evidence type="ECO:0000313" key="1">
    <source>
        <dbReference type="EMBL" id="RKX68659.1"/>
    </source>
</evidence>
<protein>
    <submittedName>
        <fullName evidence="1">Uncharacterized protein</fullName>
    </submittedName>
</protein>
<evidence type="ECO:0000313" key="2">
    <source>
        <dbReference type="Proteomes" id="UP000268469"/>
    </source>
</evidence>
<name>A0A660SCZ3_UNCW3</name>
<dbReference type="Proteomes" id="UP000268469">
    <property type="component" value="Unassembled WGS sequence"/>
</dbReference>
<sequence length="308" mass="35722">MLEEGSRYIHMDEVEPLLVETVYIDQPIAKDITFYENHLHFEVGRPAPTGVVNNIFNAFNPLSIDDNLCPEDATEPTLLALYVDGDPGHQGNAEIACWNFLNYTFDQYYDASAAPPFVKLKLPAETKNEDLDDPHILISGNCRVRFILDAYDVVNVAGSRCAPYEIIALLDWSIILDDDPEYASWVDTLNRSYVLRFNFLDNIRYYSTPDKHEEEDVYHTESPLESHIGAPETKFYYRLYEHDGNNNSHYPVCLTREGIRWLKTEDFEEGHHRLRVVVKDYTGNDKTADIHFYIRRSEFVDYGRAFQD</sequence>
<proteinExistence type="predicted"/>
<dbReference type="EMBL" id="QNBE01000141">
    <property type="protein sequence ID" value="RKX68659.1"/>
    <property type="molecule type" value="Genomic_DNA"/>
</dbReference>
<gene>
    <name evidence="1" type="ORF">DRP53_10300</name>
</gene>
<dbReference type="AlphaFoldDB" id="A0A660SCZ3"/>
<comment type="caution">
    <text evidence="1">The sequence shown here is derived from an EMBL/GenBank/DDBJ whole genome shotgun (WGS) entry which is preliminary data.</text>
</comment>
<reference evidence="1 2" key="1">
    <citation type="submission" date="2018-06" db="EMBL/GenBank/DDBJ databases">
        <title>Extensive metabolic versatility and redundancy in microbially diverse, dynamic hydrothermal sediments.</title>
        <authorList>
            <person name="Dombrowski N."/>
            <person name="Teske A."/>
            <person name="Baker B.J."/>
        </authorList>
    </citation>
    <scope>NUCLEOTIDE SEQUENCE [LARGE SCALE GENOMIC DNA]</scope>
    <source>
        <strain evidence="1">B36_G15</strain>
    </source>
</reference>
<organism evidence="1 2">
    <name type="scientific">candidate division WOR-3 bacterium</name>
    <dbReference type="NCBI Taxonomy" id="2052148"/>
    <lineage>
        <taxon>Bacteria</taxon>
        <taxon>Bacteria division WOR-3</taxon>
    </lineage>
</organism>
<accession>A0A660SCZ3</accession>